<gene>
    <name evidence="1" type="ORF">AEK19_MT1188</name>
</gene>
<accession>A0A1Y0B1Z6</accession>
<dbReference type="AlphaFoldDB" id="A0A1Y0B1Z6"/>
<sequence>MNQYASSSMLLCSWGFLYTEKREVLEIFCLHSIGSRFERLGLRCISTLLISSRESVIQVTHQASEKVLFYSNFKDNLVQNITKGRNLPI</sequence>
<name>A0A1Y0B1Z6_9LAMI</name>
<reference evidence="1" key="1">
    <citation type="submission" date="2017-03" db="EMBL/GenBank/DDBJ databases">
        <title>The mitochondrial genome of the carnivorous plant Utricularia reniformis (Lentibulariaceae): structure, comparative analysis and evolutionary landmarks.</title>
        <authorList>
            <person name="Silva S.R."/>
            <person name="Alvarenga D.O."/>
            <person name="Michael T.P."/>
            <person name="Miranda V.F.O."/>
            <person name="Varani A.M."/>
        </authorList>
    </citation>
    <scope>NUCLEOTIDE SEQUENCE</scope>
</reference>
<evidence type="ECO:0000313" key="1">
    <source>
        <dbReference type="EMBL" id="ART31401.1"/>
    </source>
</evidence>
<proteinExistence type="predicted"/>
<geneLocation type="mitochondrion" evidence="1"/>
<organism evidence="1">
    <name type="scientific">Utricularia reniformis</name>
    <dbReference type="NCBI Taxonomy" id="192314"/>
    <lineage>
        <taxon>Eukaryota</taxon>
        <taxon>Viridiplantae</taxon>
        <taxon>Streptophyta</taxon>
        <taxon>Embryophyta</taxon>
        <taxon>Tracheophyta</taxon>
        <taxon>Spermatophyta</taxon>
        <taxon>Magnoliopsida</taxon>
        <taxon>eudicotyledons</taxon>
        <taxon>Gunneridae</taxon>
        <taxon>Pentapetalae</taxon>
        <taxon>asterids</taxon>
        <taxon>lamiids</taxon>
        <taxon>Lamiales</taxon>
        <taxon>Lentibulariaceae</taxon>
        <taxon>Utricularia</taxon>
    </lineage>
</organism>
<dbReference type="EMBL" id="KY774314">
    <property type="protein sequence ID" value="ART31401.1"/>
    <property type="molecule type" value="Genomic_DNA"/>
</dbReference>
<keyword evidence="1" id="KW-0496">Mitochondrion</keyword>
<protein>
    <submittedName>
        <fullName evidence="1">Uncharacterized protein</fullName>
    </submittedName>
</protein>